<dbReference type="AlphaFoldDB" id="A0AAN9RT00"/>
<proteinExistence type="inferred from homology"/>
<organism evidence="4 5">
    <name type="scientific">Phaseolus coccineus</name>
    <name type="common">Scarlet runner bean</name>
    <name type="synonym">Phaseolus multiflorus</name>
    <dbReference type="NCBI Taxonomy" id="3886"/>
    <lineage>
        <taxon>Eukaryota</taxon>
        <taxon>Viridiplantae</taxon>
        <taxon>Streptophyta</taxon>
        <taxon>Embryophyta</taxon>
        <taxon>Tracheophyta</taxon>
        <taxon>Spermatophyta</taxon>
        <taxon>Magnoliopsida</taxon>
        <taxon>eudicotyledons</taxon>
        <taxon>Gunneridae</taxon>
        <taxon>Pentapetalae</taxon>
        <taxon>rosids</taxon>
        <taxon>fabids</taxon>
        <taxon>Fabales</taxon>
        <taxon>Fabaceae</taxon>
        <taxon>Papilionoideae</taxon>
        <taxon>50 kb inversion clade</taxon>
        <taxon>NPAAA clade</taxon>
        <taxon>indigoferoid/millettioid clade</taxon>
        <taxon>Phaseoleae</taxon>
        <taxon>Phaseolus</taxon>
    </lineage>
</organism>
<dbReference type="PANTHER" id="PTHR31623">
    <property type="entry name" value="F21J9.9"/>
    <property type="match status" value="1"/>
</dbReference>
<dbReference type="GO" id="GO:0016746">
    <property type="term" value="F:acyltransferase activity"/>
    <property type="evidence" value="ECO:0007669"/>
    <property type="project" value="UniProtKB-KW"/>
</dbReference>
<accession>A0AAN9RT00</accession>
<keyword evidence="3" id="KW-0012">Acyltransferase</keyword>
<dbReference type="PANTHER" id="PTHR31623:SF79">
    <property type="entry name" value="SALUTARIDINOL 7-O-ACETYLTRANSFERASE"/>
    <property type="match status" value="1"/>
</dbReference>
<evidence type="ECO:0000256" key="1">
    <source>
        <dbReference type="ARBA" id="ARBA00009861"/>
    </source>
</evidence>
<evidence type="ECO:0000313" key="5">
    <source>
        <dbReference type="Proteomes" id="UP001374584"/>
    </source>
</evidence>
<name>A0AAN9RT00_PHACN</name>
<evidence type="ECO:0000313" key="4">
    <source>
        <dbReference type="EMBL" id="KAK7382643.1"/>
    </source>
</evidence>
<dbReference type="Pfam" id="PF02458">
    <property type="entry name" value="Transferase"/>
    <property type="match status" value="1"/>
</dbReference>
<sequence>MEVKVEIVSKERIKPSSPTPNKLRYFKLSLLDQLAPPFYVPILLFYSPSDATDITTISHKLKASLSQLLTLYYPFCGTLRDSSTVECNDEGVVFTHSTLPIDLSTILKNPHLHHINQLFPFDPYNPPRETLLETMAVQLNQFTCGGVALGVCFSHKIADGSSAASFLTAWAATSRKEDNPLIPPQMEEGALVFPPRKIEIDITRGMGP</sequence>
<evidence type="ECO:0008006" key="6">
    <source>
        <dbReference type="Google" id="ProtNLM"/>
    </source>
</evidence>
<comment type="similarity">
    <text evidence="1">Belongs to the plant acyltransferase family.</text>
</comment>
<protein>
    <recommendedName>
        <fullName evidence="6">Transferase</fullName>
    </recommendedName>
</protein>
<dbReference type="EMBL" id="JAYMYR010000001">
    <property type="protein sequence ID" value="KAK7382643.1"/>
    <property type="molecule type" value="Genomic_DNA"/>
</dbReference>
<keyword evidence="5" id="KW-1185">Reference proteome</keyword>
<dbReference type="Gene3D" id="3.30.559.10">
    <property type="entry name" value="Chloramphenicol acetyltransferase-like domain"/>
    <property type="match status" value="1"/>
</dbReference>
<reference evidence="4 5" key="1">
    <citation type="submission" date="2024-01" db="EMBL/GenBank/DDBJ databases">
        <title>The genomes of 5 underutilized Papilionoideae crops provide insights into root nodulation and disease resistanc.</title>
        <authorList>
            <person name="Jiang F."/>
        </authorList>
    </citation>
    <scope>NUCLEOTIDE SEQUENCE [LARGE SCALE GENOMIC DNA]</scope>
    <source>
        <strain evidence="4">JINMINGXINNONG_FW02</strain>
        <tissue evidence="4">Leaves</tissue>
    </source>
</reference>
<dbReference type="InterPro" id="IPR023213">
    <property type="entry name" value="CAT-like_dom_sf"/>
</dbReference>
<evidence type="ECO:0000256" key="3">
    <source>
        <dbReference type="ARBA" id="ARBA00023315"/>
    </source>
</evidence>
<comment type="caution">
    <text evidence="4">The sequence shown here is derived from an EMBL/GenBank/DDBJ whole genome shotgun (WGS) entry which is preliminary data.</text>
</comment>
<evidence type="ECO:0000256" key="2">
    <source>
        <dbReference type="ARBA" id="ARBA00022679"/>
    </source>
</evidence>
<gene>
    <name evidence="4" type="ORF">VNO80_01599</name>
</gene>
<keyword evidence="2" id="KW-0808">Transferase</keyword>
<dbReference type="Proteomes" id="UP001374584">
    <property type="component" value="Unassembled WGS sequence"/>
</dbReference>